<accession>A0AAD5QHA8</accession>
<evidence type="ECO:0000313" key="2">
    <source>
        <dbReference type="Proteomes" id="UP001196413"/>
    </source>
</evidence>
<comment type="caution">
    <text evidence="1">The sequence shown here is derived from an EMBL/GenBank/DDBJ whole genome shotgun (WGS) entry which is preliminary data.</text>
</comment>
<gene>
    <name evidence="1" type="ORF">KIN20_001772</name>
</gene>
<reference evidence="1" key="1">
    <citation type="submission" date="2021-06" db="EMBL/GenBank/DDBJ databases">
        <title>Parelaphostrongylus tenuis whole genome reference sequence.</title>
        <authorList>
            <person name="Garwood T.J."/>
            <person name="Larsen P.A."/>
            <person name="Fountain-Jones N.M."/>
            <person name="Garbe J.R."/>
            <person name="Macchietto M.G."/>
            <person name="Kania S.A."/>
            <person name="Gerhold R.W."/>
            <person name="Richards J.E."/>
            <person name="Wolf T.M."/>
        </authorList>
    </citation>
    <scope>NUCLEOTIDE SEQUENCE</scope>
    <source>
        <strain evidence="1">MNPRO001-30</strain>
        <tissue evidence="1">Meninges</tissue>
    </source>
</reference>
<keyword evidence="2" id="KW-1185">Reference proteome</keyword>
<evidence type="ECO:0000313" key="1">
    <source>
        <dbReference type="EMBL" id="KAJ1346856.1"/>
    </source>
</evidence>
<protein>
    <submittedName>
        <fullName evidence="1">Uncharacterized protein</fullName>
    </submittedName>
</protein>
<name>A0AAD5QHA8_PARTN</name>
<sequence length="148" mass="16552">MSSSVLPGLRTTEFNVDTYRPPSVDTLHGKSEICSISWRKHNVVCPSIAIRTHSYGVCSYLAHVILITQSQREQTLGLVNMVKLRITVRAQHVKNTAHAKEIVDLRLLEALLEGGDSLACFDNYVPLPRKGINADSAHLPFMHEVYDK</sequence>
<organism evidence="1 2">
    <name type="scientific">Parelaphostrongylus tenuis</name>
    <name type="common">Meningeal worm</name>
    <dbReference type="NCBI Taxonomy" id="148309"/>
    <lineage>
        <taxon>Eukaryota</taxon>
        <taxon>Metazoa</taxon>
        <taxon>Ecdysozoa</taxon>
        <taxon>Nematoda</taxon>
        <taxon>Chromadorea</taxon>
        <taxon>Rhabditida</taxon>
        <taxon>Rhabditina</taxon>
        <taxon>Rhabditomorpha</taxon>
        <taxon>Strongyloidea</taxon>
        <taxon>Metastrongylidae</taxon>
        <taxon>Parelaphostrongylus</taxon>
    </lineage>
</organism>
<proteinExistence type="predicted"/>
<dbReference type="EMBL" id="JAHQIW010000233">
    <property type="protein sequence ID" value="KAJ1346856.1"/>
    <property type="molecule type" value="Genomic_DNA"/>
</dbReference>
<dbReference type="AlphaFoldDB" id="A0AAD5QHA8"/>
<dbReference type="Proteomes" id="UP001196413">
    <property type="component" value="Unassembled WGS sequence"/>
</dbReference>